<dbReference type="CDD" id="cd00030">
    <property type="entry name" value="C2"/>
    <property type="match status" value="1"/>
</dbReference>
<comment type="similarity">
    <text evidence="3">Belongs to the NF-kappa-B inhibitor family.</text>
</comment>
<dbReference type="SMART" id="SM00239">
    <property type="entry name" value="C2"/>
    <property type="match status" value="1"/>
</dbReference>
<feature type="repeat" description="ANK" evidence="7">
    <location>
        <begin position="730"/>
        <end position="762"/>
    </location>
</feature>
<dbReference type="PROSITE" id="PS50004">
    <property type="entry name" value="C2"/>
    <property type="match status" value="1"/>
</dbReference>
<dbReference type="GO" id="GO:0034142">
    <property type="term" value="P:toll-like receptor 4 signaling pathway"/>
    <property type="evidence" value="ECO:0007669"/>
    <property type="project" value="TreeGrafter"/>
</dbReference>
<dbReference type="Gene3D" id="1.25.40.20">
    <property type="entry name" value="Ankyrin repeat-containing domain"/>
    <property type="match status" value="1"/>
</dbReference>
<evidence type="ECO:0000256" key="1">
    <source>
        <dbReference type="ARBA" id="ARBA00022737"/>
    </source>
</evidence>
<dbReference type="SUPFAM" id="SSF48403">
    <property type="entry name" value="Ankyrin repeat"/>
    <property type="match status" value="1"/>
</dbReference>
<evidence type="ECO:0000256" key="5">
    <source>
        <dbReference type="ARBA" id="ARBA00041987"/>
    </source>
</evidence>
<keyword evidence="1" id="KW-0677">Repeat</keyword>
<sequence length="810" mass="84583">MEVPGRFAAGKLRATLWDDDSIDDDGKDDKLGSITVDLDTSGCVVQHVTVKSSLLEGHGHAFRVSFTCDSFPLKTPEELAAIDAADEATMATEEALRLGAASDLAKEAAEAAIAHKEGASKLAEGVAATARAMSADASVKGAEQRMATAAAMKAREIASRAAGEAEASSAAAIRAALEMTKTAETVAQDLTMAFCRTVAAVRTVKVEAEKANLASMVATAAATAASAADATLASVEAAARRLLLISSIQVMDLPDADSHIGGGYSDPYVSFSLYADGGKCVATVRTSTMPNANDASWPDTLKIELPGHFTTGKLRATVWDDDSFDDGGNADDALGSLGPVRVGPTGRVVVERATVRANKNARTHYSFQLSFACDGFGPGYGSASSRAAKEAADDLAAVKEVEAVALAKAASAAKEAAAAARAAKEKEEAALKSEGEALTAVAAVEAVAVKAAAEAVTAVDSVACETRAARIAVAVVRAKIEALAAVVNAAEDDSADNYADLLRHEGTLPRALAASPPVAATPAPRWCDEETAVAAPPSRLSKLAAPRHDIRQILAATTKPPYRPSTAPPAVMRYGREGRPRLSDPSHVGDCGMARSVDPSSLGYPVVVTSPRLSPRYRVPFFVPPSSLGSRPTGSLPVRSSRSSRLRGPRPVYETVFGEQVYDAAYRHDVAWLHVLTARVNKCKQTATDLDFAGSSFRCAPLHIAVRHRQPSAVRALLAAGADVNVRDKFGSTPLHTACRLDDGPLVGLLLKGRADHTVVNKQGYTPLDYALRTNNKAIIHALRHADTKVASQSRAATGRSGEHVQHTAE</sequence>
<evidence type="ECO:0000256" key="7">
    <source>
        <dbReference type="PROSITE-ProRule" id="PRU00023"/>
    </source>
</evidence>
<gene>
    <name evidence="10" type="ORF">HERI1096_LOCUS19005</name>
</gene>
<evidence type="ECO:0000256" key="8">
    <source>
        <dbReference type="SAM" id="MobiDB-lite"/>
    </source>
</evidence>
<dbReference type="PROSITE" id="PS50297">
    <property type="entry name" value="ANK_REP_REGION"/>
    <property type="match status" value="1"/>
</dbReference>
<evidence type="ECO:0000256" key="4">
    <source>
        <dbReference type="ARBA" id="ARBA00041123"/>
    </source>
</evidence>
<dbReference type="PANTHER" id="PTHR46680:SF1">
    <property type="entry name" value="NF-KAPPA-B INHIBITOR ALPHA"/>
    <property type="match status" value="1"/>
</dbReference>
<dbReference type="PANTHER" id="PTHR46680">
    <property type="entry name" value="NF-KAPPA-B INHIBITOR ALPHA"/>
    <property type="match status" value="1"/>
</dbReference>
<comment type="function">
    <text evidence="6">Inhibits the activity of dimeric NF-kappa-B/REL complexes by trapping REL (RELA/p65 and NFKB1/p50) dimers in the cytoplasm by masking their nuclear localization signals. On cellular stimulation by immune and pro-inflammatory responses, becomes phosphorylated promoting ubiquitination and degradation, enabling the dimeric RELA to translocate to the nucleus and activate transcription.</text>
</comment>
<dbReference type="SUPFAM" id="SSF49562">
    <property type="entry name" value="C2 domain (Calcium/lipid-binding domain, CaLB)"/>
    <property type="match status" value="1"/>
</dbReference>
<dbReference type="GO" id="GO:0051059">
    <property type="term" value="F:NF-kappaB binding"/>
    <property type="evidence" value="ECO:0007669"/>
    <property type="project" value="TreeGrafter"/>
</dbReference>
<dbReference type="EMBL" id="HBHX01034180">
    <property type="protein sequence ID" value="CAE0118306.1"/>
    <property type="molecule type" value="Transcribed_RNA"/>
</dbReference>
<protein>
    <recommendedName>
        <fullName evidence="4">NF-kappa-B inhibitor alpha</fullName>
    </recommendedName>
    <alternativeName>
        <fullName evidence="5">I-kappa-B-alpha</fullName>
    </alternativeName>
</protein>
<dbReference type="SMART" id="SM00248">
    <property type="entry name" value="ANK"/>
    <property type="match status" value="3"/>
</dbReference>
<dbReference type="PROSITE" id="PS50088">
    <property type="entry name" value="ANK_REPEAT"/>
    <property type="match status" value="2"/>
</dbReference>
<dbReference type="Pfam" id="PF00168">
    <property type="entry name" value="C2"/>
    <property type="match status" value="1"/>
</dbReference>
<dbReference type="Pfam" id="PF12796">
    <property type="entry name" value="Ank_2"/>
    <property type="match status" value="1"/>
</dbReference>
<dbReference type="Gene3D" id="2.60.40.150">
    <property type="entry name" value="C2 domain"/>
    <property type="match status" value="1"/>
</dbReference>
<feature type="repeat" description="ANK" evidence="7">
    <location>
        <begin position="701"/>
        <end position="729"/>
    </location>
</feature>
<feature type="compositionally biased region" description="Basic and acidic residues" evidence="8">
    <location>
        <begin position="801"/>
        <end position="810"/>
    </location>
</feature>
<evidence type="ECO:0000259" key="9">
    <source>
        <dbReference type="PROSITE" id="PS50004"/>
    </source>
</evidence>
<keyword evidence="2 7" id="KW-0040">ANK repeat</keyword>
<evidence type="ECO:0000313" key="10">
    <source>
        <dbReference type="EMBL" id="CAE0118306.1"/>
    </source>
</evidence>
<dbReference type="InterPro" id="IPR000008">
    <property type="entry name" value="C2_dom"/>
</dbReference>
<dbReference type="GO" id="GO:0005829">
    <property type="term" value="C:cytosol"/>
    <property type="evidence" value="ECO:0007669"/>
    <property type="project" value="TreeGrafter"/>
</dbReference>
<evidence type="ECO:0000256" key="6">
    <source>
        <dbReference type="ARBA" id="ARBA00045368"/>
    </source>
</evidence>
<dbReference type="InterPro" id="IPR051070">
    <property type="entry name" value="NF-kappa-B_inhibitor"/>
</dbReference>
<dbReference type="InterPro" id="IPR035892">
    <property type="entry name" value="C2_domain_sf"/>
</dbReference>
<name>A0A7S3AX91_9EUKA</name>
<dbReference type="InterPro" id="IPR002110">
    <property type="entry name" value="Ankyrin_rpt"/>
</dbReference>
<proteinExistence type="inferred from homology"/>
<accession>A0A7S3AX91</accession>
<evidence type="ECO:0000256" key="2">
    <source>
        <dbReference type="ARBA" id="ARBA00023043"/>
    </source>
</evidence>
<feature type="region of interest" description="Disordered" evidence="8">
    <location>
        <begin position="790"/>
        <end position="810"/>
    </location>
</feature>
<reference evidence="10" key="1">
    <citation type="submission" date="2021-01" db="EMBL/GenBank/DDBJ databases">
        <authorList>
            <person name="Corre E."/>
            <person name="Pelletier E."/>
            <person name="Niang G."/>
            <person name="Scheremetjew M."/>
            <person name="Finn R."/>
            <person name="Kale V."/>
            <person name="Holt S."/>
            <person name="Cochrane G."/>
            <person name="Meng A."/>
            <person name="Brown T."/>
            <person name="Cohen L."/>
        </authorList>
    </citation>
    <scope>NUCLEOTIDE SEQUENCE</scope>
    <source>
        <strain evidence="10">CCMP281</strain>
    </source>
</reference>
<organism evidence="10">
    <name type="scientific">Haptolina ericina</name>
    <dbReference type="NCBI Taxonomy" id="156174"/>
    <lineage>
        <taxon>Eukaryota</taxon>
        <taxon>Haptista</taxon>
        <taxon>Haptophyta</taxon>
        <taxon>Prymnesiophyceae</taxon>
        <taxon>Prymnesiales</taxon>
        <taxon>Prymnesiaceae</taxon>
        <taxon>Haptolina</taxon>
    </lineage>
</organism>
<dbReference type="InterPro" id="IPR036770">
    <property type="entry name" value="Ankyrin_rpt-contain_sf"/>
</dbReference>
<evidence type="ECO:0000256" key="3">
    <source>
        <dbReference type="ARBA" id="ARBA00038439"/>
    </source>
</evidence>
<dbReference type="GO" id="GO:0071356">
    <property type="term" value="P:cellular response to tumor necrosis factor"/>
    <property type="evidence" value="ECO:0007669"/>
    <property type="project" value="TreeGrafter"/>
</dbReference>
<feature type="domain" description="C2" evidence="9">
    <location>
        <begin position="224"/>
        <end position="358"/>
    </location>
</feature>
<dbReference type="AlphaFoldDB" id="A0A7S3AX91"/>